<evidence type="ECO:0000256" key="6">
    <source>
        <dbReference type="SAM" id="Coils"/>
    </source>
</evidence>
<dbReference type="AlphaFoldDB" id="A0AAN7RES3"/>
<dbReference type="Proteomes" id="UP001346149">
    <property type="component" value="Unassembled WGS sequence"/>
</dbReference>
<dbReference type="GO" id="GO:0061817">
    <property type="term" value="P:endoplasmic reticulum-plasma membrane tethering"/>
    <property type="evidence" value="ECO:0007669"/>
    <property type="project" value="TreeGrafter"/>
</dbReference>
<organism evidence="10 11">
    <name type="scientific">Trapa natans</name>
    <name type="common">Water chestnut</name>
    <dbReference type="NCBI Taxonomy" id="22666"/>
    <lineage>
        <taxon>Eukaryota</taxon>
        <taxon>Viridiplantae</taxon>
        <taxon>Streptophyta</taxon>
        <taxon>Embryophyta</taxon>
        <taxon>Tracheophyta</taxon>
        <taxon>Spermatophyta</taxon>
        <taxon>Magnoliopsida</taxon>
        <taxon>eudicotyledons</taxon>
        <taxon>Gunneridae</taxon>
        <taxon>Pentapetalae</taxon>
        <taxon>rosids</taxon>
        <taxon>malvids</taxon>
        <taxon>Myrtales</taxon>
        <taxon>Lythraceae</taxon>
        <taxon>Trapa</taxon>
    </lineage>
</organism>
<evidence type="ECO:0000256" key="8">
    <source>
        <dbReference type="SAM" id="Phobius"/>
    </source>
</evidence>
<dbReference type="GO" id="GO:0005789">
    <property type="term" value="C:endoplasmic reticulum membrane"/>
    <property type="evidence" value="ECO:0007669"/>
    <property type="project" value="InterPro"/>
</dbReference>
<keyword evidence="4 8" id="KW-1133">Transmembrane helix</keyword>
<evidence type="ECO:0000313" key="11">
    <source>
        <dbReference type="Proteomes" id="UP001346149"/>
    </source>
</evidence>
<name>A0AAN7RES3_TRANT</name>
<evidence type="ECO:0000256" key="2">
    <source>
        <dbReference type="ARBA" id="ARBA00008932"/>
    </source>
</evidence>
<dbReference type="PANTHER" id="PTHR10809:SF6">
    <property type="entry name" value="AT11025P-RELATED"/>
    <property type="match status" value="1"/>
</dbReference>
<evidence type="ECO:0000259" key="9">
    <source>
        <dbReference type="Pfam" id="PF00635"/>
    </source>
</evidence>
<comment type="subcellular location">
    <subcellularLocation>
        <location evidence="1">Membrane</location>
        <topology evidence="1">Single-pass type IV membrane protein</topology>
    </subcellularLocation>
</comment>
<dbReference type="InterPro" id="IPR016763">
    <property type="entry name" value="VAP"/>
</dbReference>
<evidence type="ECO:0000256" key="3">
    <source>
        <dbReference type="ARBA" id="ARBA00022692"/>
    </source>
</evidence>
<dbReference type="GO" id="GO:0090158">
    <property type="term" value="P:endoplasmic reticulum membrane organization"/>
    <property type="evidence" value="ECO:0007669"/>
    <property type="project" value="TreeGrafter"/>
</dbReference>
<dbReference type="PANTHER" id="PTHR10809">
    <property type="entry name" value="VESICLE-ASSOCIATED MEMBRANE PROTEIN-ASSOCIATED PROTEIN"/>
    <property type="match status" value="1"/>
</dbReference>
<dbReference type="InterPro" id="IPR013783">
    <property type="entry name" value="Ig-like_fold"/>
</dbReference>
<dbReference type="InterPro" id="IPR008962">
    <property type="entry name" value="PapD-like_sf"/>
</dbReference>
<evidence type="ECO:0000256" key="5">
    <source>
        <dbReference type="ARBA" id="ARBA00023136"/>
    </source>
</evidence>
<evidence type="ECO:0000256" key="4">
    <source>
        <dbReference type="ARBA" id="ARBA00022989"/>
    </source>
</evidence>
<reference evidence="10 11" key="1">
    <citation type="journal article" date="2023" name="Hortic Res">
        <title>Pangenome of water caltrop reveals structural variations and asymmetric subgenome divergence after allopolyploidization.</title>
        <authorList>
            <person name="Zhang X."/>
            <person name="Chen Y."/>
            <person name="Wang L."/>
            <person name="Yuan Y."/>
            <person name="Fang M."/>
            <person name="Shi L."/>
            <person name="Lu R."/>
            <person name="Comes H.P."/>
            <person name="Ma Y."/>
            <person name="Chen Y."/>
            <person name="Huang G."/>
            <person name="Zhou Y."/>
            <person name="Zheng Z."/>
            <person name="Qiu Y."/>
        </authorList>
    </citation>
    <scope>NUCLEOTIDE SEQUENCE [LARGE SCALE GENOMIC DNA]</scope>
    <source>
        <strain evidence="10">F231</strain>
    </source>
</reference>
<keyword evidence="11" id="KW-1185">Reference proteome</keyword>
<feature type="region of interest" description="Disordered" evidence="7">
    <location>
        <begin position="106"/>
        <end position="131"/>
    </location>
</feature>
<dbReference type="GO" id="GO:0005886">
    <property type="term" value="C:plasma membrane"/>
    <property type="evidence" value="ECO:0007669"/>
    <property type="project" value="TreeGrafter"/>
</dbReference>
<gene>
    <name evidence="10" type="ORF">SAY86_003221</name>
</gene>
<sequence length="206" mass="22619">MRTGELLNIEPLELKFPCKSVVSPRRYRYCCITQRPNTGVVLPRSDVIVTMRAQTEAPLDMQCKDKFLVQSVKASDGASAKDITTEMFNKQAGNVLRVVYLPQPPPVSEGSEEGSSPRGSVSDNGNADGSNLASVTRSLVESRDTSSENRALISKLTDEKNAAIQQCNKLRQELELFRRSKGGVSFVLVIIVALLSITLGYLLKRT</sequence>
<proteinExistence type="inferred from homology"/>
<dbReference type="EMBL" id="JAXQNO010000001">
    <property type="protein sequence ID" value="KAK4803404.1"/>
    <property type="molecule type" value="Genomic_DNA"/>
</dbReference>
<feature type="coiled-coil region" evidence="6">
    <location>
        <begin position="153"/>
        <end position="180"/>
    </location>
</feature>
<dbReference type="Gene3D" id="2.60.40.10">
    <property type="entry name" value="Immunoglobulins"/>
    <property type="match status" value="1"/>
</dbReference>
<keyword evidence="6" id="KW-0175">Coiled coil</keyword>
<accession>A0AAN7RES3</accession>
<feature type="domain" description="MSP" evidence="9">
    <location>
        <begin position="35"/>
        <end position="91"/>
    </location>
</feature>
<feature type="transmembrane region" description="Helical" evidence="8">
    <location>
        <begin position="184"/>
        <end position="203"/>
    </location>
</feature>
<comment type="similarity">
    <text evidence="2">Belongs to the VAMP-associated protein (VAP) (TC 9.B.17) family.</text>
</comment>
<protein>
    <recommendedName>
        <fullName evidence="9">MSP domain-containing protein</fullName>
    </recommendedName>
</protein>
<dbReference type="InterPro" id="IPR000535">
    <property type="entry name" value="MSP_dom"/>
</dbReference>
<comment type="caution">
    <text evidence="10">The sequence shown here is derived from an EMBL/GenBank/DDBJ whole genome shotgun (WGS) entry which is preliminary data.</text>
</comment>
<feature type="compositionally biased region" description="Low complexity" evidence="7">
    <location>
        <begin position="113"/>
        <end position="122"/>
    </location>
</feature>
<evidence type="ECO:0000256" key="1">
    <source>
        <dbReference type="ARBA" id="ARBA00004211"/>
    </source>
</evidence>
<dbReference type="SUPFAM" id="SSF49354">
    <property type="entry name" value="PapD-like"/>
    <property type="match status" value="1"/>
</dbReference>
<keyword evidence="3 8" id="KW-0812">Transmembrane</keyword>
<dbReference type="Pfam" id="PF00635">
    <property type="entry name" value="Motile_Sperm"/>
    <property type="match status" value="1"/>
</dbReference>
<evidence type="ECO:0000313" key="10">
    <source>
        <dbReference type="EMBL" id="KAK4803404.1"/>
    </source>
</evidence>
<keyword evidence="5 8" id="KW-0472">Membrane</keyword>
<evidence type="ECO:0000256" key="7">
    <source>
        <dbReference type="SAM" id="MobiDB-lite"/>
    </source>
</evidence>